<proteinExistence type="predicted"/>
<dbReference type="Pfam" id="PF07963">
    <property type="entry name" value="N_methyl"/>
    <property type="match status" value="1"/>
</dbReference>
<evidence type="ECO:0000313" key="3">
    <source>
        <dbReference type="Proteomes" id="UP000534294"/>
    </source>
</evidence>
<keyword evidence="1" id="KW-0812">Transmembrane</keyword>
<dbReference type="NCBIfam" id="TIGR02532">
    <property type="entry name" value="IV_pilin_GFxxxE"/>
    <property type="match status" value="1"/>
</dbReference>
<dbReference type="AlphaFoldDB" id="A0A7W7YL27"/>
<comment type="caution">
    <text evidence="2">The sequence shown here is derived from an EMBL/GenBank/DDBJ whole genome shotgun (WGS) entry which is preliminary data.</text>
</comment>
<keyword evidence="1" id="KW-0472">Membrane</keyword>
<dbReference type="Gene3D" id="3.30.700.10">
    <property type="entry name" value="Glycoprotein, Type 4 Pilin"/>
    <property type="match status" value="1"/>
</dbReference>
<dbReference type="RefSeq" id="WP_184208783.1">
    <property type="nucleotide sequence ID" value="NZ_JACHIF010000004.1"/>
</dbReference>
<evidence type="ECO:0000256" key="1">
    <source>
        <dbReference type="SAM" id="Phobius"/>
    </source>
</evidence>
<evidence type="ECO:0000313" key="2">
    <source>
        <dbReference type="EMBL" id="MBB5038201.1"/>
    </source>
</evidence>
<protein>
    <submittedName>
        <fullName evidence="2">Prepilin-type N-terminal cleavage/methylation domain-containing protein</fullName>
    </submittedName>
</protein>
<dbReference type="EMBL" id="JACHIF010000004">
    <property type="protein sequence ID" value="MBB5038201.1"/>
    <property type="molecule type" value="Genomic_DNA"/>
</dbReference>
<dbReference type="InterPro" id="IPR012902">
    <property type="entry name" value="N_methyl_site"/>
</dbReference>
<feature type="transmembrane region" description="Helical" evidence="1">
    <location>
        <begin position="20"/>
        <end position="41"/>
    </location>
</feature>
<dbReference type="Proteomes" id="UP000534294">
    <property type="component" value="Unassembled WGS sequence"/>
</dbReference>
<keyword evidence="1" id="KW-1133">Transmembrane helix</keyword>
<sequence>MTYFHPVRLLVSRVRRGFSLVEMMACVSIIGIIAFMAIPSITRMRGESERNLAITRAEALNLAQATFIQVKGRTEAALLWNNATSDENRYKLLKEYMSYPEASLSLYMPSGYSLKFSNKITNMEKAELKLGNTKVFY</sequence>
<dbReference type="SUPFAM" id="SSF54523">
    <property type="entry name" value="Pili subunits"/>
    <property type="match status" value="1"/>
</dbReference>
<dbReference type="InterPro" id="IPR045584">
    <property type="entry name" value="Pilin-like"/>
</dbReference>
<gene>
    <name evidence="2" type="ORF">HNQ64_002459</name>
</gene>
<reference evidence="2 3" key="1">
    <citation type="submission" date="2020-08" db="EMBL/GenBank/DDBJ databases">
        <title>Genomic Encyclopedia of Type Strains, Phase IV (KMG-IV): sequencing the most valuable type-strain genomes for metagenomic binning, comparative biology and taxonomic classification.</title>
        <authorList>
            <person name="Goeker M."/>
        </authorList>
    </citation>
    <scope>NUCLEOTIDE SEQUENCE [LARGE SCALE GENOMIC DNA]</scope>
    <source>
        <strain evidence="2 3">DSM 12251</strain>
    </source>
</reference>
<accession>A0A7W7YL27</accession>
<keyword evidence="3" id="KW-1185">Reference proteome</keyword>
<name>A0A7W7YL27_9BACT</name>
<organism evidence="2 3">
    <name type="scientific">Prosthecobacter dejongeii</name>
    <dbReference type="NCBI Taxonomy" id="48465"/>
    <lineage>
        <taxon>Bacteria</taxon>
        <taxon>Pseudomonadati</taxon>
        <taxon>Verrucomicrobiota</taxon>
        <taxon>Verrucomicrobiia</taxon>
        <taxon>Verrucomicrobiales</taxon>
        <taxon>Verrucomicrobiaceae</taxon>
        <taxon>Prosthecobacter</taxon>
    </lineage>
</organism>